<keyword evidence="2" id="KW-1185">Reference proteome</keyword>
<evidence type="ECO:0000313" key="1">
    <source>
        <dbReference type="EMBL" id="MBW0529540.1"/>
    </source>
</evidence>
<dbReference type="EMBL" id="AVOT02035246">
    <property type="protein sequence ID" value="MBW0529540.1"/>
    <property type="molecule type" value="Genomic_DNA"/>
</dbReference>
<accession>A0A9Q3I7W5</accession>
<sequence length="117" mass="13074">MEPEPVISSQNLLFLPELHSQILKIPSGNNLKQIQSLIPFLNELLNPNQNQGLAFLLDRETPNGKLANSLWLDKPSSSNKRINLIHRIKKKQVNNLQDSFSHAPLGCLLADDMGLGK</sequence>
<dbReference type="Proteomes" id="UP000765509">
    <property type="component" value="Unassembled WGS sequence"/>
</dbReference>
<dbReference type="OrthoDB" id="2514615at2759"/>
<protein>
    <submittedName>
        <fullName evidence="1">Uncharacterized protein</fullName>
    </submittedName>
</protein>
<proteinExistence type="predicted"/>
<comment type="caution">
    <text evidence="1">The sequence shown here is derived from an EMBL/GenBank/DDBJ whole genome shotgun (WGS) entry which is preliminary data.</text>
</comment>
<reference evidence="1" key="1">
    <citation type="submission" date="2021-03" db="EMBL/GenBank/DDBJ databases">
        <title>Draft genome sequence of rust myrtle Austropuccinia psidii MF-1, a brazilian biotype.</title>
        <authorList>
            <person name="Quecine M.C."/>
            <person name="Pachon D.M.R."/>
            <person name="Bonatelli M.L."/>
            <person name="Correr F.H."/>
            <person name="Franceschini L.M."/>
            <person name="Leite T.F."/>
            <person name="Margarido G.R.A."/>
            <person name="Almeida C.A."/>
            <person name="Ferrarezi J.A."/>
            <person name="Labate C.A."/>
        </authorList>
    </citation>
    <scope>NUCLEOTIDE SEQUENCE</scope>
    <source>
        <strain evidence="1">MF-1</strain>
    </source>
</reference>
<name>A0A9Q3I7W5_9BASI</name>
<evidence type="ECO:0000313" key="2">
    <source>
        <dbReference type="Proteomes" id="UP000765509"/>
    </source>
</evidence>
<gene>
    <name evidence="1" type="ORF">O181_069255</name>
</gene>
<organism evidence="1 2">
    <name type="scientific">Austropuccinia psidii MF-1</name>
    <dbReference type="NCBI Taxonomy" id="1389203"/>
    <lineage>
        <taxon>Eukaryota</taxon>
        <taxon>Fungi</taxon>
        <taxon>Dikarya</taxon>
        <taxon>Basidiomycota</taxon>
        <taxon>Pucciniomycotina</taxon>
        <taxon>Pucciniomycetes</taxon>
        <taxon>Pucciniales</taxon>
        <taxon>Sphaerophragmiaceae</taxon>
        <taxon>Austropuccinia</taxon>
    </lineage>
</organism>
<dbReference type="AlphaFoldDB" id="A0A9Q3I7W5"/>